<evidence type="ECO:0000313" key="1">
    <source>
        <dbReference type="Proteomes" id="UP000095286"/>
    </source>
</evidence>
<dbReference type="WBParaSite" id="RSKR_0000074850.1">
    <property type="protein sequence ID" value="RSKR_0000074850.1"/>
    <property type="gene ID" value="RSKR_0000074850"/>
</dbReference>
<accession>A0AC35THX6</accession>
<sequence>MLLASTIDAFDFGLQRVYVCGRIVCSGNKKWTGSGHAYLYEDYKVMPNILMGDTQIINGEFCVDGMLFELAPLRPYIQLESVCGIERIKFFLKKGKHFDGTKKSKTATYYYSLFDEIFG</sequence>
<reference evidence="2" key="1">
    <citation type="submission" date="2016-11" db="UniProtKB">
        <authorList>
            <consortium name="WormBaseParasite"/>
        </authorList>
    </citation>
    <scope>IDENTIFICATION</scope>
    <source>
        <strain evidence="2">KR3021</strain>
    </source>
</reference>
<proteinExistence type="predicted"/>
<protein>
    <submittedName>
        <fullName evidence="2">Alanine racemase</fullName>
    </submittedName>
</protein>
<organism evidence="1 2">
    <name type="scientific">Rhabditophanes sp. KR3021</name>
    <dbReference type="NCBI Taxonomy" id="114890"/>
    <lineage>
        <taxon>Eukaryota</taxon>
        <taxon>Metazoa</taxon>
        <taxon>Ecdysozoa</taxon>
        <taxon>Nematoda</taxon>
        <taxon>Chromadorea</taxon>
        <taxon>Rhabditida</taxon>
        <taxon>Tylenchina</taxon>
        <taxon>Panagrolaimomorpha</taxon>
        <taxon>Strongyloidoidea</taxon>
        <taxon>Alloionematidae</taxon>
        <taxon>Rhabditophanes</taxon>
    </lineage>
</organism>
<name>A0AC35THX6_9BILA</name>
<evidence type="ECO:0000313" key="2">
    <source>
        <dbReference type="WBParaSite" id="RSKR_0000074850.1"/>
    </source>
</evidence>
<dbReference type="Proteomes" id="UP000095286">
    <property type="component" value="Unplaced"/>
</dbReference>